<dbReference type="EC" id="4.2.99.20" evidence="3"/>
<dbReference type="PRINTS" id="PR00111">
    <property type="entry name" value="ABHYDROLASE"/>
</dbReference>
<dbReference type="NCBIfam" id="TIGR03695">
    <property type="entry name" value="menH_SHCHC"/>
    <property type="match status" value="1"/>
</dbReference>
<proteinExistence type="inferred from homology"/>
<dbReference type="Gene3D" id="3.40.50.1820">
    <property type="entry name" value="alpha/beta hydrolase"/>
    <property type="match status" value="1"/>
</dbReference>
<keyword evidence="1 3" id="KW-0474">Menaquinone biosynthesis</keyword>
<dbReference type="SUPFAM" id="SSF53474">
    <property type="entry name" value="alpha/beta-Hydrolases"/>
    <property type="match status" value="1"/>
</dbReference>
<comment type="pathway">
    <text evidence="3">Quinol/quinone metabolism; menaquinone biosynthesis.</text>
</comment>
<dbReference type="Proteomes" id="UP001341444">
    <property type="component" value="Unassembled WGS sequence"/>
</dbReference>
<evidence type="ECO:0000256" key="1">
    <source>
        <dbReference type="ARBA" id="ARBA00022428"/>
    </source>
</evidence>
<dbReference type="PANTHER" id="PTHR42916:SF1">
    <property type="entry name" value="PROTEIN PHYLLO, CHLOROPLASTIC"/>
    <property type="match status" value="1"/>
</dbReference>
<comment type="pathway">
    <text evidence="3">Quinol/quinone metabolism; 1,4-dihydroxy-2-naphthoate biosynthesis; 1,4-dihydroxy-2-naphthoate from chorismate: step 3/7.</text>
</comment>
<dbReference type="RefSeq" id="WP_066269943.1">
    <property type="nucleotide sequence ID" value="NZ_JARMAB010000048.1"/>
</dbReference>
<protein>
    <recommendedName>
        <fullName evidence="3">Putative 2-succinyl-6-hydroxy-2,4-cyclohexadiene-1-carboxylate synthase</fullName>
        <shortName evidence="3">SHCHC synthase</shortName>
        <ecNumber evidence="3">4.2.99.20</ecNumber>
    </recommendedName>
</protein>
<evidence type="ECO:0000313" key="6">
    <source>
        <dbReference type="Proteomes" id="UP001341444"/>
    </source>
</evidence>
<dbReference type="GO" id="GO:0070205">
    <property type="term" value="F:2-succinyl-6-hydroxy-2,4-cyclohexadiene-1-carboxylate synthase activity"/>
    <property type="evidence" value="ECO:0007669"/>
    <property type="project" value="UniProtKB-EC"/>
</dbReference>
<reference evidence="5 6" key="1">
    <citation type="submission" date="2023-03" db="EMBL/GenBank/DDBJ databases">
        <title>Bacillus Genome Sequencing.</title>
        <authorList>
            <person name="Dunlap C."/>
        </authorList>
    </citation>
    <scope>NUCLEOTIDE SEQUENCE [LARGE SCALE GENOMIC DNA]</scope>
    <source>
        <strain evidence="5 6">B-23453</strain>
    </source>
</reference>
<dbReference type="Pfam" id="PF00561">
    <property type="entry name" value="Abhydrolase_1"/>
    <property type="match status" value="1"/>
</dbReference>
<feature type="domain" description="AB hydrolase-1" evidence="4">
    <location>
        <begin position="18"/>
        <end position="253"/>
    </location>
</feature>
<keyword evidence="2 3" id="KW-0456">Lyase</keyword>
<dbReference type="PANTHER" id="PTHR42916">
    <property type="entry name" value="2-SUCCINYL-5-ENOLPYRUVYL-6-HYDROXY-3-CYCLOHEXENE-1-CARBOXYLATE SYNTHASE"/>
    <property type="match status" value="1"/>
</dbReference>
<comment type="similarity">
    <text evidence="3">Belongs to the AB hydrolase superfamily. MenH family.</text>
</comment>
<gene>
    <name evidence="3 5" type="primary">menH</name>
    <name evidence="5" type="ORF">P4T90_23910</name>
</gene>
<evidence type="ECO:0000259" key="4">
    <source>
        <dbReference type="Pfam" id="PF00561"/>
    </source>
</evidence>
<dbReference type="InterPro" id="IPR022485">
    <property type="entry name" value="SHCHC_synthase_MenH"/>
</dbReference>
<evidence type="ECO:0000313" key="5">
    <source>
        <dbReference type="EMBL" id="MED1206061.1"/>
    </source>
</evidence>
<keyword evidence="6" id="KW-1185">Reference proteome</keyword>
<sequence length="269" mass="30066">MTVKDVEYNVSILGEGEPILFLHGFTSKGSSWETSVRPLVEKYKVILIDLLGHGDTSKPQDSSRYRIEHAADDLADLLQRLNLSRASVVGYSMGGRLAIAFAARHPSMVEKLVLESASPGLRSEQERLARIEQDEKLAEMILTKGIPYFIDYWTNIPLFESQKLLDKGIQKKVYEERMSNDAMGLANSLKGMGTGAQGSYWECLDELNCPVLLVTGSLDEKFCRIADKMIKKLKNASHTTFLNKGHALHVEDPEKFGTIVLEFLSNSLK</sequence>
<dbReference type="InterPro" id="IPR000073">
    <property type="entry name" value="AB_hydrolase_1"/>
</dbReference>
<evidence type="ECO:0000256" key="3">
    <source>
        <dbReference type="HAMAP-Rule" id="MF_01660"/>
    </source>
</evidence>
<name>A0ABU6MQ16_9BACI</name>
<dbReference type="InterPro" id="IPR029058">
    <property type="entry name" value="AB_hydrolase_fold"/>
</dbReference>
<comment type="function">
    <text evidence="3">Catalyzes a proton abstraction reaction that results in 2,5-elimination of pyruvate from 2-succinyl-5-enolpyruvyl-6-hydroxy-3-cyclohexene-1-carboxylate (SEPHCHC) and the formation of 2-succinyl-6-hydroxy-2,4-cyclohexadiene-1-carboxylate (SHCHC).</text>
</comment>
<evidence type="ECO:0000256" key="2">
    <source>
        <dbReference type="ARBA" id="ARBA00023239"/>
    </source>
</evidence>
<dbReference type="EMBL" id="JARMAB010000048">
    <property type="protein sequence ID" value="MED1206061.1"/>
    <property type="molecule type" value="Genomic_DNA"/>
</dbReference>
<comment type="caution">
    <text evidence="5">The sequence shown here is derived from an EMBL/GenBank/DDBJ whole genome shotgun (WGS) entry which is preliminary data.</text>
</comment>
<comment type="subunit">
    <text evidence="3">Monomer.</text>
</comment>
<comment type="catalytic activity">
    <reaction evidence="3">
        <text>5-enolpyruvoyl-6-hydroxy-2-succinyl-cyclohex-3-ene-1-carboxylate = (1R,6R)-6-hydroxy-2-succinyl-cyclohexa-2,4-diene-1-carboxylate + pyruvate</text>
        <dbReference type="Rhea" id="RHEA:25597"/>
        <dbReference type="ChEBI" id="CHEBI:15361"/>
        <dbReference type="ChEBI" id="CHEBI:58689"/>
        <dbReference type="ChEBI" id="CHEBI:58818"/>
        <dbReference type="EC" id="4.2.99.20"/>
    </reaction>
</comment>
<dbReference type="HAMAP" id="MF_01660">
    <property type="entry name" value="MenH"/>
    <property type="match status" value="1"/>
</dbReference>
<organism evidence="5 6">
    <name type="scientific">Heyndrickxia acidicola</name>
    <dbReference type="NCBI Taxonomy" id="209389"/>
    <lineage>
        <taxon>Bacteria</taxon>
        <taxon>Bacillati</taxon>
        <taxon>Bacillota</taxon>
        <taxon>Bacilli</taxon>
        <taxon>Bacillales</taxon>
        <taxon>Bacillaceae</taxon>
        <taxon>Heyndrickxia</taxon>
    </lineage>
</organism>
<accession>A0ABU6MQ16</accession>